<name>A0A9E7UMH6_METWO</name>
<dbReference type="EMBL" id="JAXUHJ010000005">
    <property type="protein sequence ID" value="MEJ8542370.1"/>
    <property type="molecule type" value="Genomic_DNA"/>
</dbReference>
<dbReference type="EMBL" id="CP104550">
    <property type="protein sequence ID" value="UXH31283.1"/>
    <property type="molecule type" value="Genomic_DNA"/>
</dbReference>
<dbReference type="Gene3D" id="3.40.50.150">
    <property type="entry name" value="Vaccinia Virus protein VP39"/>
    <property type="match status" value="1"/>
</dbReference>
<comment type="similarity">
    <text evidence="1 2">Belongs to the UPF0146 family.</text>
</comment>
<reference evidence="4" key="1">
    <citation type="submission" date="2022-09" db="EMBL/GenBank/DDBJ databases">
        <title>Characterization of three MwoI isoschizomers from sequenced genome and metagenomes.</title>
        <authorList>
            <person name="Fomenkov A."/>
            <person name="Xu S.Y."/>
            <person name="Roberts R.J."/>
        </authorList>
    </citation>
    <scope>NUCLEOTIDE SEQUENCE</scope>
    <source>
        <strain evidence="4">DSM 2970</strain>
    </source>
</reference>
<evidence type="ECO:0000313" key="5">
    <source>
        <dbReference type="Proteomes" id="UP001369247"/>
    </source>
</evidence>
<reference evidence="3 5" key="2">
    <citation type="submission" date="2023-12" db="EMBL/GenBank/DDBJ databases">
        <title>Phenotypic and Genomic Characterization of Methanothermobacter wolfeii Strain BSEL, a CO2-Capturing Archaeon with Minimal Nutrient Requirements.</title>
        <authorList>
            <person name="Ale Enriquez F."/>
            <person name="Ahring B.K."/>
        </authorList>
    </citation>
    <scope>NUCLEOTIDE SEQUENCE [LARGE SCALE GENOMIC DNA]</scope>
    <source>
        <strain evidence="3 5">BSEL-1</strain>
    </source>
</reference>
<dbReference type="PIRSF" id="PIRSF016725">
    <property type="entry name" value="UCP016725"/>
    <property type="match status" value="1"/>
</dbReference>
<dbReference type="Proteomes" id="UP001369247">
    <property type="component" value="Unassembled WGS sequence"/>
</dbReference>
<dbReference type="InterPro" id="IPR029063">
    <property type="entry name" value="SAM-dependent_MTases_sf"/>
</dbReference>
<dbReference type="GeneID" id="75106986"/>
<dbReference type="AlphaFoldDB" id="A0A9E7UMH6"/>
<dbReference type="SMR" id="A0A9E7UMH6"/>
<dbReference type="Pfam" id="PF03686">
    <property type="entry name" value="UPF0146"/>
    <property type="match status" value="1"/>
</dbReference>
<evidence type="ECO:0000256" key="2">
    <source>
        <dbReference type="HAMAP-Rule" id="MF_00341"/>
    </source>
</evidence>
<evidence type="ECO:0000313" key="3">
    <source>
        <dbReference type="EMBL" id="MEJ8542370.1"/>
    </source>
</evidence>
<accession>A0A9E7UMH6</accession>
<proteinExistence type="inferred from homology"/>
<keyword evidence="5" id="KW-1185">Reference proteome</keyword>
<gene>
    <name evidence="4" type="ORF">N5910_07000</name>
    <name evidence="3" type="ORF">U2150_02535</name>
</gene>
<dbReference type="GeneID" id="58979014"/>
<dbReference type="RefSeq" id="WP_074359291.1">
    <property type="nucleotide sequence ID" value="NZ_CP104550.1"/>
</dbReference>
<evidence type="ECO:0000256" key="1">
    <source>
        <dbReference type="ARBA" id="ARBA00006969"/>
    </source>
</evidence>
<organism evidence="4">
    <name type="scientific">Methanothermobacter wolfeii</name>
    <name type="common">Methanobacterium wolfei</name>
    <dbReference type="NCBI Taxonomy" id="145261"/>
    <lineage>
        <taxon>Archaea</taxon>
        <taxon>Methanobacteriati</taxon>
        <taxon>Methanobacteriota</taxon>
        <taxon>Methanomada group</taxon>
        <taxon>Methanobacteria</taxon>
        <taxon>Methanobacteriales</taxon>
        <taxon>Methanobacteriaceae</taxon>
        <taxon>Methanothermobacter</taxon>
    </lineage>
</organism>
<dbReference type="Proteomes" id="UP001065373">
    <property type="component" value="Chromosome"/>
</dbReference>
<sequence length="143" mass="16097">MWKDLAIYIIRSCEPGARVVEVGAGRFLDVSEHIRKHSKIDLILTDIKPSHGGIIEDDVTSPRMDIYRGASLIYSIRPPAELHAPLMRVADAAGARLIIKPLTGEDIVTPKRMKLVNFQRTFFYEYKPLPENPRAHQPGANKP</sequence>
<dbReference type="KEGG" id="mwo:MWSIV6_1386"/>
<evidence type="ECO:0000313" key="4">
    <source>
        <dbReference type="EMBL" id="UXH31283.1"/>
    </source>
</evidence>
<dbReference type="InterPro" id="IPR005353">
    <property type="entry name" value="UPF0146"/>
</dbReference>
<dbReference type="HAMAP" id="MF_00341">
    <property type="entry name" value="UPF0146"/>
    <property type="match status" value="1"/>
</dbReference>
<protein>
    <recommendedName>
        <fullName evidence="2">UPF0146 protein N5910_07000</fullName>
    </recommendedName>
</protein>